<proteinExistence type="predicted"/>
<evidence type="ECO:0000313" key="1">
    <source>
        <dbReference type="EnsemblMetazoa" id="PPA06340.1"/>
    </source>
</evidence>
<reference evidence="1" key="2">
    <citation type="submission" date="2022-06" db="UniProtKB">
        <authorList>
            <consortium name="EnsemblMetazoa"/>
        </authorList>
    </citation>
    <scope>IDENTIFICATION</scope>
    <source>
        <strain evidence="1">PS312</strain>
    </source>
</reference>
<evidence type="ECO:0000313" key="2">
    <source>
        <dbReference type="Proteomes" id="UP000005239"/>
    </source>
</evidence>
<dbReference type="AlphaFoldDB" id="A0A2A6BRH1"/>
<reference evidence="2" key="1">
    <citation type="journal article" date="2008" name="Nat. Genet.">
        <title>The Pristionchus pacificus genome provides a unique perspective on nematode lifestyle and parasitism.</title>
        <authorList>
            <person name="Dieterich C."/>
            <person name="Clifton S.W."/>
            <person name="Schuster L.N."/>
            <person name="Chinwalla A."/>
            <person name="Delehaunty K."/>
            <person name="Dinkelacker I."/>
            <person name="Fulton L."/>
            <person name="Fulton R."/>
            <person name="Godfrey J."/>
            <person name="Minx P."/>
            <person name="Mitreva M."/>
            <person name="Roeseler W."/>
            <person name="Tian H."/>
            <person name="Witte H."/>
            <person name="Yang S.P."/>
            <person name="Wilson R.K."/>
            <person name="Sommer R.J."/>
        </authorList>
    </citation>
    <scope>NUCLEOTIDE SEQUENCE [LARGE SCALE GENOMIC DNA]</scope>
    <source>
        <strain evidence="2">PS312</strain>
    </source>
</reference>
<keyword evidence="2" id="KW-1185">Reference proteome</keyword>
<accession>A0A8R1Y5Z3</accession>
<dbReference type="Proteomes" id="UP000005239">
    <property type="component" value="Unassembled WGS sequence"/>
</dbReference>
<organism evidence="1 2">
    <name type="scientific">Pristionchus pacificus</name>
    <name type="common">Parasitic nematode worm</name>
    <dbReference type="NCBI Taxonomy" id="54126"/>
    <lineage>
        <taxon>Eukaryota</taxon>
        <taxon>Metazoa</taxon>
        <taxon>Ecdysozoa</taxon>
        <taxon>Nematoda</taxon>
        <taxon>Chromadorea</taxon>
        <taxon>Rhabditida</taxon>
        <taxon>Rhabditina</taxon>
        <taxon>Diplogasteromorpha</taxon>
        <taxon>Diplogasteroidea</taxon>
        <taxon>Neodiplogasteridae</taxon>
        <taxon>Pristionchus</taxon>
    </lineage>
</organism>
<accession>A0A2A6BRH1</accession>
<protein>
    <submittedName>
        <fullName evidence="1">Uncharacterized protein</fullName>
    </submittedName>
</protein>
<name>A0A2A6BRH1_PRIPA</name>
<dbReference type="EnsemblMetazoa" id="PPA06340.1">
    <property type="protein sequence ID" value="PPA06340.1"/>
    <property type="gene ID" value="WBGene00095894"/>
</dbReference>
<dbReference type="PANTHER" id="PTHR35182:SF1">
    <property type="entry name" value="COLD-SHOCK PROTEIN-RELATED"/>
    <property type="match status" value="1"/>
</dbReference>
<sequence length="174" mass="19095">MAPRRSEFSIFVSSVQMHHENIKSREPSSMLAARLLLLVAVVHGAPASNKNFLLATFTCVEGGGAIRNEHLHENLDKKSQISVASVTGPWERRLKNGETHTFKVCNSPTDQTPNCGKWVDKNGKSHGSGVTVTDKGRMIILTHNKSVVADSGEYIVPSTNNRSFSVNIEVSKKR</sequence>
<gene>
    <name evidence="1" type="primary">WBGene00095894</name>
</gene>
<dbReference type="PANTHER" id="PTHR35182">
    <property type="entry name" value="PROTEIN CBG13762"/>
    <property type="match status" value="1"/>
</dbReference>